<gene>
    <name evidence="8" type="primary">GRX5</name>
    <name evidence="8" type="ORF">MVES_001336</name>
</gene>
<evidence type="ECO:0000256" key="5">
    <source>
        <dbReference type="ARBA" id="ARBA00023284"/>
    </source>
</evidence>
<dbReference type="GO" id="GO:0051537">
    <property type="term" value="F:2 iron, 2 sulfur cluster binding"/>
    <property type="evidence" value="ECO:0007669"/>
    <property type="project" value="UniProtKB-KW"/>
</dbReference>
<dbReference type="PROSITE" id="PS51354">
    <property type="entry name" value="GLUTAREDOXIN_2"/>
    <property type="match status" value="1"/>
</dbReference>
<dbReference type="Pfam" id="PF00462">
    <property type="entry name" value="Glutaredoxin"/>
    <property type="match status" value="1"/>
</dbReference>
<dbReference type="Proteomes" id="UP000232875">
    <property type="component" value="Unassembled WGS sequence"/>
</dbReference>
<dbReference type="InterPro" id="IPR036249">
    <property type="entry name" value="Thioredoxin-like_sf"/>
</dbReference>
<organism evidence="8 9">
    <name type="scientific">Malassezia vespertilionis</name>
    <dbReference type="NCBI Taxonomy" id="2020962"/>
    <lineage>
        <taxon>Eukaryota</taxon>
        <taxon>Fungi</taxon>
        <taxon>Dikarya</taxon>
        <taxon>Basidiomycota</taxon>
        <taxon>Ustilaginomycotina</taxon>
        <taxon>Malasseziomycetes</taxon>
        <taxon>Malasseziales</taxon>
        <taxon>Malasseziaceae</taxon>
        <taxon>Malassezia</taxon>
    </lineage>
</organism>
<dbReference type="Gene3D" id="3.40.30.10">
    <property type="entry name" value="Glutaredoxin"/>
    <property type="match status" value="1"/>
</dbReference>
<proteinExistence type="predicted"/>
<dbReference type="InterPro" id="IPR004480">
    <property type="entry name" value="Monothiol_GRX-rel"/>
</dbReference>
<accession>A0A2N1JDX7</accession>
<dbReference type="PANTHER" id="PTHR10293:SF16">
    <property type="entry name" value="GLUTAREDOXIN-RELATED PROTEIN 5, MITOCHONDRIAL"/>
    <property type="match status" value="1"/>
</dbReference>
<keyword evidence="5" id="KW-0676">Redox-active center</keyword>
<evidence type="ECO:0000256" key="4">
    <source>
        <dbReference type="ARBA" id="ARBA00023014"/>
    </source>
</evidence>
<dbReference type="OrthoDB" id="415696at2759"/>
<evidence type="ECO:0000256" key="1">
    <source>
        <dbReference type="ARBA" id="ARBA00022714"/>
    </source>
</evidence>
<dbReference type="CDD" id="cd03028">
    <property type="entry name" value="GRX_PICOT_like"/>
    <property type="match status" value="1"/>
</dbReference>
<name>A0A2N1JDX7_9BASI</name>
<keyword evidence="4" id="KW-0411">Iron-sulfur</keyword>
<protein>
    <recommendedName>
        <fullName evidence="6">Monothiol glutaredoxin-5, mitochondrial</fullName>
    </recommendedName>
</protein>
<evidence type="ECO:0000256" key="3">
    <source>
        <dbReference type="ARBA" id="ARBA00023004"/>
    </source>
</evidence>
<keyword evidence="1" id="KW-0001">2Fe-2S</keyword>
<dbReference type="FunFam" id="3.40.30.10:FF:000005">
    <property type="entry name" value="Glutaredoxin 5"/>
    <property type="match status" value="1"/>
</dbReference>
<dbReference type="PANTHER" id="PTHR10293">
    <property type="entry name" value="GLUTAREDOXIN FAMILY MEMBER"/>
    <property type="match status" value="1"/>
</dbReference>
<dbReference type="STRING" id="2020962.A0A2N1JDX7"/>
<dbReference type="EMBL" id="KZ454988">
    <property type="protein sequence ID" value="PKI84755.1"/>
    <property type="molecule type" value="Genomic_DNA"/>
</dbReference>
<keyword evidence="2" id="KW-0479">Metal-binding</keyword>
<dbReference type="AlphaFoldDB" id="A0A2N1JDX7"/>
<dbReference type="InterPro" id="IPR002109">
    <property type="entry name" value="Glutaredoxin"/>
</dbReference>
<feature type="domain" description="Glutaredoxin" evidence="7">
    <location>
        <begin position="52"/>
        <end position="118"/>
    </location>
</feature>
<evidence type="ECO:0000256" key="6">
    <source>
        <dbReference type="ARBA" id="ARBA00067618"/>
    </source>
</evidence>
<evidence type="ECO:0000259" key="7">
    <source>
        <dbReference type="Pfam" id="PF00462"/>
    </source>
</evidence>
<keyword evidence="9" id="KW-1185">Reference proteome</keyword>
<keyword evidence="3" id="KW-0408">Iron</keyword>
<dbReference type="SUPFAM" id="SSF52833">
    <property type="entry name" value="Thioredoxin-like"/>
    <property type="match status" value="1"/>
</dbReference>
<dbReference type="GO" id="GO:0044571">
    <property type="term" value="P:[2Fe-2S] cluster assembly"/>
    <property type="evidence" value="ECO:0007669"/>
    <property type="project" value="UniProtKB-ARBA"/>
</dbReference>
<evidence type="ECO:0000313" key="8">
    <source>
        <dbReference type="EMBL" id="PKI84755.1"/>
    </source>
</evidence>
<dbReference type="GO" id="GO:0046872">
    <property type="term" value="F:metal ion binding"/>
    <property type="evidence" value="ECO:0007669"/>
    <property type="project" value="UniProtKB-KW"/>
</dbReference>
<sequence length="162" mass="17918">MFVRQAITALARPTTAVSRIAMRVPTTPSLVRMLSNDTRSKIELAVKDDPLVVFMKGSPELPQCGFSRAVLQILQVQGVKPELVATYNCLEDTELRDGIKEYSDWPTIPQVYINGEFVGGCDIMLNSTFCLRLTTVHQTGELESMLQKAGLLIAPTESEKSE</sequence>
<dbReference type="InterPro" id="IPR033658">
    <property type="entry name" value="GRX_PICOT-like"/>
</dbReference>
<evidence type="ECO:0000313" key="9">
    <source>
        <dbReference type="Proteomes" id="UP000232875"/>
    </source>
</evidence>
<dbReference type="GO" id="GO:0005759">
    <property type="term" value="C:mitochondrial matrix"/>
    <property type="evidence" value="ECO:0007669"/>
    <property type="project" value="TreeGrafter"/>
</dbReference>
<dbReference type="GO" id="GO:0015036">
    <property type="term" value="F:disulfide oxidoreductase activity"/>
    <property type="evidence" value="ECO:0007669"/>
    <property type="project" value="UniProtKB-ARBA"/>
</dbReference>
<evidence type="ECO:0000256" key="2">
    <source>
        <dbReference type="ARBA" id="ARBA00022723"/>
    </source>
</evidence>
<reference evidence="8 9" key="1">
    <citation type="submission" date="2017-10" db="EMBL/GenBank/DDBJ databases">
        <title>A novel species of cold-tolerant Malassezia isolated from bats.</title>
        <authorList>
            <person name="Lorch J.M."/>
            <person name="Palmer J.M."/>
            <person name="Vanderwolf K.J."/>
            <person name="Schmidt K.Z."/>
            <person name="Verant M.L."/>
            <person name="Weller T.J."/>
            <person name="Blehert D.S."/>
        </authorList>
    </citation>
    <scope>NUCLEOTIDE SEQUENCE [LARGE SCALE GENOMIC DNA]</scope>
    <source>
        <strain evidence="8 9">NWHC:44797-103</strain>
    </source>
</reference>